<sequence length="226" mass="24634">MKLIYHGHSCIEIQLASGQTIFFDPFITGNPLTDLITEEVKANWLLITHGHADHVGDMLPIAKQNDATIVSMVEVANYAQRKGAKSHGMNVGGSHTFDFGKVKFVRADHSSSLEIDGVDQYMGLASGIIFQAEGKTIYHAGDTALFSEMKTIGEQFSIDVAFLPIGDNFTMGPEDAVYAARLLQAKKVIPIHYNTFPLIKQDPNAFVKNLPNDSGIVLAVGESIEL</sequence>
<dbReference type="GO" id="GO:0016787">
    <property type="term" value="F:hydrolase activity"/>
    <property type="evidence" value="ECO:0007669"/>
    <property type="project" value="UniProtKB-UniRule"/>
</dbReference>
<evidence type="ECO:0000313" key="4">
    <source>
        <dbReference type="EMBL" id="EOL44121.1"/>
    </source>
</evidence>
<dbReference type="PANTHER" id="PTHR43546">
    <property type="entry name" value="UPF0173 METAL-DEPENDENT HYDROLASE MJ1163-RELATED"/>
    <property type="match status" value="1"/>
</dbReference>
<comment type="similarity">
    <text evidence="2">Belongs to the UPF0173 family.</text>
</comment>
<dbReference type="NCBIfam" id="NF001911">
    <property type="entry name" value="PRK00685.1"/>
    <property type="match status" value="1"/>
</dbReference>
<dbReference type="Proteomes" id="UP000013785">
    <property type="component" value="Unassembled WGS sequence"/>
</dbReference>
<evidence type="ECO:0000256" key="1">
    <source>
        <dbReference type="ARBA" id="ARBA00022801"/>
    </source>
</evidence>
<dbReference type="EMBL" id="AJAT01000014">
    <property type="protein sequence ID" value="EOL44121.1"/>
    <property type="molecule type" value="Genomic_DNA"/>
</dbReference>
<protein>
    <recommendedName>
        <fullName evidence="2">UPF0173 metal-dependent hydrolase UC3_01751</fullName>
    </recommendedName>
</protein>
<dbReference type="HOGENOM" id="CLU_070010_4_1_9"/>
<reference evidence="4 5" key="1">
    <citation type="submission" date="2013-02" db="EMBL/GenBank/DDBJ databases">
        <title>The Genome Sequence of Enterococcus phoeniculicola BAA-412.</title>
        <authorList>
            <consortium name="The Broad Institute Genome Sequencing Platform"/>
            <consortium name="The Broad Institute Genome Sequencing Center for Infectious Disease"/>
            <person name="Earl A.M."/>
            <person name="Gilmore M.S."/>
            <person name="Lebreton F."/>
            <person name="Walker B."/>
            <person name="Young S.K."/>
            <person name="Zeng Q."/>
            <person name="Gargeya S."/>
            <person name="Fitzgerald M."/>
            <person name="Haas B."/>
            <person name="Abouelleil A."/>
            <person name="Alvarado L."/>
            <person name="Arachchi H.M."/>
            <person name="Berlin A.M."/>
            <person name="Chapman S.B."/>
            <person name="Dewar J."/>
            <person name="Goldberg J."/>
            <person name="Griggs A."/>
            <person name="Gujja S."/>
            <person name="Hansen M."/>
            <person name="Howarth C."/>
            <person name="Imamovic A."/>
            <person name="Larimer J."/>
            <person name="McCowan C."/>
            <person name="Murphy C."/>
            <person name="Neiman D."/>
            <person name="Pearson M."/>
            <person name="Priest M."/>
            <person name="Roberts A."/>
            <person name="Saif S."/>
            <person name="Shea T."/>
            <person name="Sisk P."/>
            <person name="Sykes S."/>
            <person name="Wortman J."/>
            <person name="Nusbaum C."/>
            <person name="Birren B."/>
        </authorList>
    </citation>
    <scope>NUCLEOTIDE SEQUENCE [LARGE SCALE GENOMIC DNA]</scope>
    <source>
        <strain evidence="4 5">ATCC BAA-412</strain>
    </source>
</reference>
<dbReference type="InterPro" id="IPR001279">
    <property type="entry name" value="Metallo-B-lactamas"/>
</dbReference>
<keyword evidence="5" id="KW-1185">Reference proteome</keyword>
<gene>
    <name evidence="4" type="ORF">UC3_01751</name>
</gene>
<dbReference type="Pfam" id="PF12706">
    <property type="entry name" value="Lactamase_B_2"/>
    <property type="match status" value="1"/>
</dbReference>
<dbReference type="AlphaFoldDB" id="R3W8H1"/>
<dbReference type="OrthoDB" id="9789133at2"/>
<dbReference type="STRING" id="154621.RV11_GL002598"/>
<comment type="caution">
    <text evidence="4">The sequence shown here is derived from an EMBL/GenBank/DDBJ whole genome shotgun (WGS) entry which is preliminary data.</text>
</comment>
<dbReference type="PATRIC" id="fig|1158610.3.peg.1743"/>
<proteinExistence type="inferred from homology"/>
<name>R3W8H1_9ENTE</name>
<keyword evidence="1 2" id="KW-0378">Hydrolase</keyword>
<accession>R3W8H1</accession>
<dbReference type="Gene3D" id="3.60.15.10">
    <property type="entry name" value="Ribonuclease Z/Hydroxyacylglutathione hydrolase-like"/>
    <property type="match status" value="1"/>
</dbReference>
<dbReference type="InterPro" id="IPR022877">
    <property type="entry name" value="UPF0173"/>
</dbReference>
<dbReference type="eggNOG" id="COG2220">
    <property type="taxonomic scope" value="Bacteria"/>
</dbReference>
<evidence type="ECO:0000256" key="2">
    <source>
        <dbReference type="HAMAP-Rule" id="MF_00457"/>
    </source>
</evidence>
<dbReference type="HAMAP" id="MF_00457">
    <property type="entry name" value="UPF0173"/>
    <property type="match status" value="1"/>
</dbReference>
<dbReference type="SMART" id="SM00849">
    <property type="entry name" value="Lactamase_B"/>
    <property type="match status" value="1"/>
</dbReference>
<dbReference type="PANTHER" id="PTHR43546:SF3">
    <property type="entry name" value="UPF0173 METAL-DEPENDENT HYDROLASE MJ1163"/>
    <property type="match status" value="1"/>
</dbReference>
<evidence type="ECO:0000313" key="5">
    <source>
        <dbReference type="Proteomes" id="UP000013785"/>
    </source>
</evidence>
<evidence type="ECO:0000259" key="3">
    <source>
        <dbReference type="SMART" id="SM00849"/>
    </source>
</evidence>
<feature type="domain" description="Metallo-beta-lactamase" evidence="3">
    <location>
        <begin position="7"/>
        <end position="192"/>
    </location>
</feature>
<dbReference type="InterPro" id="IPR036866">
    <property type="entry name" value="RibonucZ/Hydroxyglut_hydro"/>
</dbReference>
<organism evidence="4 5">
    <name type="scientific">Enterococcus phoeniculicola ATCC BAA-412</name>
    <dbReference type="NCBI Taxonomy" id="1158610"/>
    <lineage>
        <taxon>Bacteria</taxon>
        <taxon>Bacillati</taxon>
        <taxon>Bacillota</taxon>
        <taxon>Bacilli</taxon>
        <taxon>Lactobacillales</taxon>
        <taxon>Enterococcaceae</taxon>
        <taxon>Enterococcus</taxon>
    </lineage>
</organism>
<dbReference type="SUPFAM" id="SSF56281">
    <property type="entry name" value="Metallo-hydrolase/oxidoreductase"/>
    <property type="match status" value="1"/>
</dbReference>
<dbReference type="RefSeq" id="WP_010768414.1">
    <property type="nucleotide sequence ID" value="NZ_ASWE01000003.1"/>
</dbReference>
<dbReference type="InterPro" id="IPR050114">
    <property type="entry name" value="UPF0173_UPF0282_UlaG_hydrolase"/>
</dbReference>